<reference evidence="4 5" key="1">
    <citation type="submission" date="2019-03" db="EMBL/GenBank/DDBJ databases">
        <title>Genomic Encyclopedia of Type Strains, Phase IV (KMG-IV): sequencing the most valuable type-strain genomes for metagenomic binning, comparative biology and taxonomic classification.</title>
        <authorList>
            <person name="Goeker M."/>
        </authorList>
    </citation>
    <scope>NUCLEOTIDE SEQUENCE [LARGE SCALE GENOMIC DNA]</scope>
    <source>
        <strain evidence="4 5">DSM 100059</strain>
    </source>
</reference>
<feature type="chain" id="PRO_5020317230" evidence="2">
    <location>
        <begin position="28"/>
        <end position="188"/>
    </location>
</feature>
<evidence type="ECO:0000256" key="1">
    <source>
        <dbReference type="SAM" id="MobiDB-lite"/>
    </source>
</evidence>
<dbReference type="Gene3D" id="1.20.1260.10">
    <property type="match status" value="1"/>
</dbReference>
<evidence type="ECO:0000313" key="5">
    <source>
        <dbReference type="Proteomes" id="UP000294498"/>
    </source>
</evidence>
<dbReference type="PROSITE" id="PS51257">
    <property type="entry name" value="PROKAR_LIPOPROTEIN"/>
    <property type="match status" value="1"/>
</dbReference>
<evidence type="ECO:0000313" key="4">
    <source>
        <dbReference type="EMBL" id="TDW97524.1"/>
    </source>
</evidence>
<dbReference type="PANTHER" id="PTHR38593:SF1">
    <property type="entry name" value="BLR2558 PROTEIN"/>
    <property type="match status" value="1"/>
</dbReference>
<dbReference type="EMBL" id="SODV01000002">
    <property type="protein sequence ID" value="TDW97524.1"/>
    <property type="molecule type" value="Genomic_DNA"/>
</dbReference>
<feature type="signal peptide" evidence="2">
    <location>
        <begin position="1"/>
        <end position="27"/>
    </location>
</feature>
<keyword evidence="2" id="KW-0732">Signal</keyword>
<evidence type="ECO:0000259" key="3">
    <source>
        <dbReference type="Pfam" id="PF13628"/>
    </source>
</evidence>
<dbReference type="RefSeq" id="WP_133999906.1">
    <property type="nucleotide sequence ID" value="NZ_SODV01000002.1"/>
</dbReference>
<name>A0A4R8DJM9_9BACT</name>
<evidence type="ECO:0000256" key="2">
    <source>
        <dbReference type="SAM" id="SignalP"/>
    </source>
</evidence>
<comment type="caution">
    <text evidence="4">The sequence shown here is derived from an EMBL/GenBank/DDBJ whole genome shotgun (WGS) entry which is preliminary data.</text>
</comment>
<dbReference type="AlphaFoldDB" id="A0A4R8DJM9"/>
<dbReference type="InterPro" id="IPR012347">
    <property type="entry name" value="Ferritin-like"/>
</dbReference>
<gene>
    <name evidence="4" type="ORF">EDB95_5374</name>
</gene>
<feature type="region of interest" description="Disordered" evidence="1">
    <location>
        <begin position="24"/>
        <end position="48"/>
    </location>
</feature>
<keyword evidence="5" id="KW-1185">Reference proteome</keyword>
<feature type="domain" description="DUF4142" evidence="3">
    <location>
        <begin position="50"/>
        <end position="184"/>
    </location>
</feature>
<dbReference type="PANTHER" id="PTHR38593">
    <property type="entry name" value="BLR2558 PROTEIN"/>
    <property type="match status" value="1"/>
</dbReference>
<protein>
    <submittedName>
        <fullName evidence="4">Putative membrane protein</fullName>
    </submittedName>
</protein>
<sequence length="188" mass="20115">MKKNFSGVALLLMALVACHGSSGSGDAAAEAPAKQDSSNITGPVSASRGDQDFMSAVAEAGMTEIQASRTAEQMASHPRVKDFATMMVQDHGHWGDELKALAQARNVSLPAAISSSHQAAVNALQKLHEGAFDRHYMAMMVHDHEGAVKDFETAEKTVRDTALLRFLKEKLPMIKMHLDSAMAIGKAL</sequence>
<organism evidence="4 5">
    <name type="scientific">Dinghuibacter silviterrae</name>
    <dbReference type="NCBI Taxonomy" id="1539049"/>
    <lineage>
        <taxon>Bacteria</taxon>
        <taxon>Pseudomonadati</taxon>
        <taxon>Bacteroidota</taxon>
        <taxon>Chitinophagia</taxon>
        <taxon>Chitinophagales</taxon>
        <taxon>Chitinophagaceae</taxon>
        <taxon>Dinghuibacter</taxon>
    </lineage>
</organism>
<dbReference type="Proteomes" id="UP000294498">
    <property type="component" value="Unassembled WGS sequence"/>
</dbReference>
<dbReference type="InterPro" id="IPR025419">
    <property type="entry name" value="DUF4142"/>
</dbReference>
<feature type="compositionally biased region" description="Polar residues" evidence="1">
    <location>
        <begin position="35"/>
        <end position="44"/>
    </location>
</feature>
<accession>A0A4R8DJM9</accession>
<dbReference type="OrthoDB" id="883203at2"/>
<dbReference type="Pfam" id="PF13628">
    <property type="entry name" value="DUF4142"/>
    <property type="match status" value="1"/>
</dbReference>
<proteinExistence type="predicted"/>